<accession>A0A9D5Q4D0</accession>
<evidence type="ECO:0000256" key="6">
    <source>
        <dbReference type="ARBA" id="ARBA00023014"/>
    </source>
</evidence>
<dbReference type="SFLD" id="SFLDS00029">
    <property type="entry name" value="Radical_SAM"/>
    <property type="match status" value="1"/>
</dbReference>
<dbReference type="SUPFAM" id="SSF102114">
    <property type="entry name" value="Radical SAM enzymes"/>
    <property type="match status" value="1"/>
</dbReference>
<evidence type="ECO:0000259" key="8">
    <source>
        <dbReference type="PROSITE" id="PS51918"/>
    </source>
</evidence>
<dbReference type="InterPro" id="IPR013785">
    <property type="entry name" value="Aldolase_TIM"/>
</dbReference>
<evidence type="ECO:0000256" key="7">
    <source>
        <dbReference type="SAM" id="MobiDB-lite"/>
    </source>
</evidence>
<dbReference type="CDD" id="cd01335">
    <property type="entry name" value="Radical_SAM"/>
    <property type="match status" value="1"/>
</dbReference>
<evidence type="ECO:0000256" key="1">
    <source>
        <dbReference type="ARBA" id="ARBA00001966"/>
    </source>
</evidence>
<dbReference type="GO" id="GO:0051539">
    <property type="term" value="F:4 iron, 4 sulfur cluster binding"/>
    <property type="evidence" value="ECO:0007669"/>
    <property type="project" value="UniProtKB-KW"/>
</dbReference>
<dbReference type="GO" id="GO:0003824">
    <property type="term" value="F:catalytic activity"/>
    <property type="evidence" value="ECO:0007669"/>
    <property type="project" value="InterPro"/>
</dbReference>
<dbReference type="InterPro" id="IPR017200">
    <property type="entry name" value="PqqE-like"/>
</dbReference>
<comment type="cofactor">
    <cofactor evidence="1">
        <name>[4Fe-4S] cluster</name>
        <dbReference type="ChEBI" id="CHEBI:49883"/>
    </cofactor>
</comment>
<reference evidence="9" key="1">
    <citation type="submission" date="2019-11" db="EMBL/GenBank/DDBJ databases">
        <title>Microbial mats filling the niche in hypersaline microbial mats.</title>
        <authorList>
            <person name="Wong H.L."/>
            <person name="Macleod F.I."/>
            <person name="White R.A. III"/>
            <person name="Burns B.P."/>
        </authorList>
    </citation>
    <scope>NUCLEOTIDE SEQUENCE</scope>
    <source>
        <strain evidence="9">Rbin_158</strain>
    </source>
</reference>
<dbReference type="PANTHER" id="PTHR11228:SF34">
    <property type="entry name" value="TUNGSTEN-CONTAINING ALDEHYDE FERREDOXIN OXIDOREDUCTASE COFACTOR MODIFYING PROTEIN"/>
    <property type="match status" value="1"/>
</dbReference>
<keyword evidence="5" id="KW-0408">Iron</keyword>
<evidence type="ECO:0000313" key="9">
    <source>
        <dbReference type="EMBL" id="MBD3323430.1"/>
    </source>
</evidence>
<evidence type="ECO:0000256" key="2">
    <source>
        <dbReference type="ARBA" id="ARBA00022485"/>
    </source>
</evidence>
<dbReference type="SFLD" id="SFLDG01067">
    <property type="entry name" value="SPASM/twitch_domain_containing"/>
    <property type="match status" value="1"/>
</dbReference>
<dbReference type="GO" id="GO:0046872">
    <property type="term" value="F:metal ion binding"/>
    <property type="evidence" value="ECO:0007669"/>
    <property type="project" value="UniProtKB-KW"/>
</dbReference>
<dbReference type="CDD" id="cd21123">
    <property type="entry name" value="SPASM_MftC-like"/>
    <property type="match status" value="1"/>
</dbReference>
<dbReference type="NCBIfam" id="TIGR04085">
    <property type="entry name" value="rSAM_more_4Fe4S"/>
    <property type="match status" value="1"/>
</dbReference>
<dbReference type="InterPro" id="IPR007197">
    <property type="entry name" value="rSAM"/>
</dbReference>
<dbReference type="SMART" id="SM00729">
    <property type="entry name" value="Elp3"/>
    <property type="match status" value="1"/>
</dbReference>
<keyword evidence="2" id="KW-0004">4Fe-4S</keyword>
<dbReference type="Gene3D" id="3.20.20.70">
    <property type="entry name" value="Aldolase class I"/>
    <property type="match status" value="1"/>
</dbReference>
<keyword evidence="4" id="KW-0479">Metal-binding</keyword>
<feature type="region of interest" description="Disordered" evidence="7">
    <location>
        <begin position="238"/>
        <end position="258"/>
    </location>
</feature>
<dbReference type="InterPro" id="IPR058240">
    <property type="entry name" value="rSAM_sf"/>
</dbReference>
<name>A0A9D5Q4D0_9BACT</name>
<organism evidence="9 10">
    <name type="scientific">candidate division KSB3 bacterium</name>
    <dbReference type="NCBI Taxonomy" id="2044937"/>
    <lineage>
        <taxon>Bacteria</taxon>
        <taxon>candidate division KSB3</taxon>
    </lineage>
</organism>
<dbReference type="PIRSF" id="PIRSF037420">
    <property type="entry name" value="PQQ_syn_pqqE"/>
    <property type="match status" value="1"/>
</dbReference>
<evidence type="ECO:0000256" key="3">
    <source>
        <dbReference type="ARBA" id="ARBA00022691"/>
    </source>
</evidence>
<dbReference type="Pfam" id="PF04055">
    <property type="entry name" value="Radical_SAM"/>
    <property type="match status" value="1"/>
</dbReference>
<dbReference type="Proteomes" id="UP000649604">
    <property type="component" value="Unassembled WGS sequence"/>
</dbReference>
<gene>
    <name evidence="9" type="ORF">GF339_02530</name>
</gene>
<protein>
    <submittedName>
        <fullName evidence="9">Radical SAM protein</fullName>
    </submittedName>
</protein>
<evidence type="ECO:0000256" key="4">
    <source>
        <dbReference type="ARBA" id="ARBA00022723"/>
    </source>
</evidence>
<dbReference type="AlphaFoldDB" id="A0A9D5Q4D0"/>
<evidence type="ECO:0000313" key="10">
    <source>
        <dbReference type="Proteomes" id="UP000649604"/>
    </source>
</evidence>
<dbReference type="InterPro" id="IPR023885">
    <property type="entry name" value="4Fe4S-binding_SPASM_dom"/>
</dbReference>
<evidence type="ECO:0000256" key="5">
    <source>
        <dbReference type="ARBA" id="ARBA00023004"/>
    </source>
</evidence>
<dbReference type="PROSITE" id="PS51918">
    <property type="entry name" value="RADICAL_SAM"/>
    <property type="match status" value="1"/>
</dbReference>
<feature type="domain" description="Radical SAM core" evidence="8">
    <location>
        <begin position="6"/>
        <end position="218"/>
    </location>
</feature>
<dbReference type="SFLD" id="SFLDG01386">
    <property type="entry name" value="main_SPASM_domain-containing"/>
    <property type="match status" value="1"/>
</dbReference>
<dbReference type="InterPro" id="IPR006638">
    <property type="entry name" value="Elp3/MiaA/NifB-like_rSAM"/>
</dbReference>
<dbReference type="EMBL" id="WJJP01000075">
    <property type="protein sequence ID" value="MBD3323430.1"/>
    <property type="molecule type" value="Genomic_DNA"/>
</dbReference>
<dbReference type="InterPro" id="IPR050377">
    <property type="entry name" value="Radical_SAM_PqqE_MftC-like"/>
</dbReference>
<keyword evidence="3" id="KW-0949">S-adenosyl-L-methionine</keyword>
<keyword evidence="6" id="KW-0411">Iron-sulfur</keyword>
<sequence>MTLKPPATPRLIAWEVTKRCTLNCRHCRASAENIAYENEFSLEECRKLLDGMTAFTPPPIIILTGGDPLTRDDIFEIITYGSRLGLRMVIALCGQLLTPQIMQRLKDSGILKVSFSLDGSTAATHDDFRREPGSFEAVLRGMAYAREVGMPFQVNSTIAKHNVQELPGILDLSIQAGADAFHPFLLVPTGNAKNLLEMELSPAEYEQTLRWIYEQSQTQSIMVKPTCAPHYYRIMRQEAKNQPSEAPPARQGKPHGKHGFSAMTKGCLGGQAFAFISHIGKVQICGFLDVECGDVRREEFDFKKIWDTSDVFREIRDVDSYHGKCGICEYRHVCGGCRARAYNVTGVYLDSEPFCTYIPQKLQPA</sequence>
<proteinExistence type="predicted"/>
<comment type="caution">
    <text evidence="9">The sequence shown here is derived from an EMBL/GenBank/DDBJ whole genome shotgun (WGS) entry which is preliminary data.</text>
</comment>
<dbReference type="PANTHER" id="PTHR11228">
    <property type="entry name" value="RADICAL SAM DOMAIN PROTEIN"/>
    <property type="match status" value="1"/>
</dbReference>